<proteinExistence type="predicted"/>
<evidence type="ECO:0000313" key="2">
    <source>
        <dbReference type="Proteomes" id="UP001062846"/>
    </source>
</evidence>
<keyword evidence="2" id="KW-1185">Reference proteome</keyword>
<sequence>MGGRSILITFQSKEVRDDLIKGPWMKVWFTEIGELWGNFVELDNETLRDLSFAKGKVLIATEEPNKIDKWIQLEVQGLIYDVHVIEDYTCVSPNDIMETLVASLKAPISKETFQKKGDARSEEEEDDDVECLGLGSTNGRRGSIVVVDNVSCIFVGLLENMYELK</sequence>
<dbReference type="EMBL" id="CM046389">
    <property type="protein sequence ID" value="KAI8567676.1"/>
    <property type="molecule type" value="Genomic_DNA"/>
</dbReference>
<reference evidence="1" key="1">
    <citation type="submission" date="2022-02" db="EMBL/GenBank/DDBJ databases">
        <title>Plant Genome Project.</title>
        <authorList>
            <person name="Zhang R.-G."/>
        </authorList>
    </citation>
    <scope>NUCLEOTIDE SEQUENCE</scope>
    <source>
        <strain evidence="1">AT1</strain>
    </source>
</reference>
<protein>
    <submittedName>
        <fullName evidence="1">Uncharacterized protein</fullName>
    </submittedName>
</protein>
<gene>
    <name evidence="1" type="ORF">RHMOL_Rhmol02G0140200</name>
</gene>
<dbReference type="Proteomes" id="UP001062846">
    <property type="component" value="Chromosome 2"/>
</dbReference>
<name>A0ACC0PR85_RHOML</name>
<organism evidence="1 2">
    <name type="scientific">Rhododendron molle</name>
    <name type="common">Chinese azalea</name>
    <name type="synonym">Azalea mollis</name>
    <dbReference type="NCBI Taxonomy" id="49168"/>
    <lineage>
        <taxon>Eukaryota</taxon>
        <taxon>Viridiplantae</taxon>
        <taxon>Streptophyta</taxon>
        <taxon>Embryophyta</taxon>
        <taxon>Tracheophyta</taxon>
        <taxon>Spermatophyta</taxon>
        <taxon>Magnoliopsida</taxon>
        <taxon>eudicotyledons</taxon>
        <taxon>Gunneridae</taxon>
        <taxon>Pentapetalae</taxon>
        <taxon>asterids</taxon>
        <taxon>Ericales</taxon>
        <taxon>Ericaceae</taxon>
        <taxon>Ericoideae</taxon>
        <taxon>Rhodoreae</taxon>
        <taxon>Rhododendron</taxon>
    </lineage>
</organism>
<comment type="caution">
    <text evidence="1">The sequence shown here is derived from an EMBL/GenBank/DDBJ whole genome shotgun (WGS) entry which is preliminary data.</text>
</comment>
<accession>A0ACC0PR85</accession>
<evidence type="ECO:0000313" key="1">
    <source>
        <dbReference type="EMBL" id="KAI8567676.1"/>
    </source>
</evidence>